<reference evidence="11 12" key="1">
    <citation type="submission" date="2020-11" db="EMBL/GenBank/DDBJ databases">
        <authorList>
            <person name="Wallbank WR R."/>
            <person name="Pardo Diaz C."/>
            <person name="Kozak K."/>
            <person name="Martin S."/>
            <person name="Jiggins C."/>
            <person name="Moest M."/>
            <person name="Warren A I."/>
            <person name="Generalovic N T."/>
            <person name="Byers J.R.P. K."/>
            <person name="Montejo-Kovacevich G."/>
            <person name="Yen C E."/>
        </authorList>
    </citation>
    <scope>NUCLEOTIDE SEQUENCE [LARGE SCALE GENOMIC DNA]</scope>
</reference>
<keyword evidence="7" id="KW-0804">Transcription</keyword>
<dbReference type="CDD" id="cd00086">
    <property type="entry name" value="homeodomain"/>
    <property type="match status" value="1"/>
</dbReference>
<evidence type="ECO:0000256" key="3">
    <source>
        <dbReference type="ARBA" id="ARBA00023155"/>
    </source>
</evidence>
<evidence type="ECO:0000256" key="1">
    <source>
        <dbReference type="ARBA" id="ARBA00004123"/>
    </source>
</evidence>
<evidence type="ECO:0000256" key="7">
    <source>
        <dbReference type="RuleBase" id="RU361194"/>
    </source>
</evidence>
<feature type="compositionally biased region" description="Polar residues" evidence="8">
    <location>
        <begin position="670"/>
        <end position="684"/>
    </location>
</feature>
<evidence type="ECO:0000256" key="2">
    <source>
        <dbReference type="ARBA" id="ARBA00023125"/>
    </source>
</evidence>
<dbReference type="PROSITE" id="PS00027">
    <property type="entry name" value="HOMEOBOX_1"/>
    <property type="match status" value="1"/>
</dbReference>
<feature type="compositionally biased region" description="Low complexity" evidence="8">
    <location>
        <begin position="176"/>
        <end position="195"/>
    </location>
</feature>
<feature type="compositionally biased region" description="Polar residues" evidence="8">
    <location>
        <begin position="542"/>
        <end position="553"/>
    </location>
</feature>
<organism evidence="11 12">
    <name type="scientific">Hermetia illucens</name>
    <name type="common">Black soldier fly</name>
    <dbReference type="NCBI Taxonomy" id="343691"/>
    <lineage>
        <taxon>Eukaryota</taxon>
        <taxon>Metazoa</taxon>
        <taxon>Ecdysozoa</taxon>
        <taxon>Arthropoda</taxon>
        <taxon>Hexapoda</taxon>
        <taxon>Insecta</taxon>
        <taxon>Pterygota</taxon>
        <taxon>Neoptera</taxon>
        <taxon>Endopterygota</taxon>
        <taxon>Diptera</taxon>
        <taxon>Brachycera</taxon>
        <taxon>Stratiomyomorpha</taxon>
        <taxon>Stratiomyidae</taxon>
        <taxon>Hermetiinae</taxon>
        <taxon>Hermetia</taxon>
    </lineage>
</organism>
<feature type="region of interest" description="Disordered" evidence="8">
    <location>
        <begin position="449"/>
        <end position="553"/>
    </location>
</feature>
<dbReference type="PRINTS" id="PR00028">
    <property type="entry name" value="POUDOMAIN"/>
</dbReference>
<evidence type="ECO:0000256" key="6">
    <source>
        <dbReference type="RuleBase" id="RU000682"/>
    </source>
</evidence>
<keyword evidence="3 5" id="KW-0371">Homeobox</keyword>
<evidence type="ECO:0000313" key="11">
    <source>
        <dbReference type="EMBL" id="CAD7080022.1"/>
    </source>
</evidence>
<feature type="region of interest" description="Disordered" evidence="8">
    <location>
        <begin position="102"/>
        <end position="226"/>
    </location>
</feature>
<dbReference type="GO" id="GO:0001228">
    <property type="term" value="F:DNA-binding transcription activator activity, RNA polymerase II-specific"/>
    <property type="evidence" value="ECO:0007669"/>
    <property type="project" value="UniProtKB-ARBA"/>
</dbReference>
<evidence type="ECO:0000259" key="9">
    <source>
        <dbReference type="PROSITE" id="PS50071"/>
    </source>
</evidence>
<dbReference type="FunFam" id="1.10.260.40:FF:000001">
    <property type="entry name" value="POU domain protein"/>
    <property type="match status" value="1"/>
</dbReference>
<feature type="region of interest" description="Disordered" evidence="8">
    <location>
        <begin position="629"/>
        <end position="684"/>
    </location>
</feature>
<feature type="domain" description="Homeobox" evidence="9">
    <location>
        <begin position="817"/>
        <end position="877"/>
    </location>
</feature>
<dbReference type="InterPro" id="IPR010982">
    <property type="entry name" value="Lambda_DNA-bd_dom_sf"/>
</dbReference>
<dbReference type="SMART" id="SM00389">
    <property type="entry name" value="HOX"/>
    <property type="match status" value="1"/>
</dbReference>
<comment type="subcellular location">
    <subcellularLocation>
        <location evidence="1 5 6">Nucleus</location>
    </subcellularLocation>
</comment>
<keyword evidence="2 5" id="KW-0238">DNA-binding</keyword>
<feature type="region of interest" description="Disordered" evidence="8">
    <location>
        <begin position="875"/>
        <end position="897"/>
    </location>
</feature>
<name>A0A7R8UGA3_HERIL</name>
<dbReference type="SMART" id="SM00352">
    <property type="entry name" value="POU"/>
    <property type="match status" value="1"/>
</dbReference>
<dbReference type="InParanoid" id="A0A7R8UGA3"/>
<accession>A0A7R8UGA3</accession>
<comment type="similarity">
    <text evidence="7">Belongs to the POU transcription factor family.</text>
</comment>
<feature type="compositionally biased region" description="Polar residues" evidence="8">
    <location>
        <begin position="216"/>
        <end position="226"/>
    </location>
</feature>
<dbReference type="PROSITE" id="PS00035">
    <property type="entry name" value="POU_1"/>
    <property type="match status" value="1"/>
</dbReference>
<feature type="compositionally biased region" description="Basic and acidic residues" evidence="8">
    <location>
        <begin position="127"/>
        <end position="139"/>
    </location>
</feature>
<dbReference type="InterPro" id="IPR001356">
    <property type="entry name" value="HD"/>
</dbReference>
<dbReference type="AlphaFoldDB" id="A0A7R8UGA3"/>
<feature type="compositionally biased region" description="Low complexity" evidence="8">
    <location>
        <begin position="469"/>
        <end position="485"/>
    </location>
</feature>
<dbReference type="PANTHER" id="PTHR11636">
    <property type="entry name" value="POU DOMAIN"/>
    <property type="match status" value="1"/>
</dbReference>
<dbReference type="OrthoDB" id="6358449at2759"/>
<evidence type="ECO:0000256" key="8">
    <source>
        <dbReference type="SAM" id="MobiDB-lite"/>
    </source>
</evidence>
<dbReference type="Gene3D" id="1.10.260.40">
    <property type="entry name" value="lambda repressor-like DNA-binding domains"/>
    <property type="match status" value="1"/>
</dbReference>
<dbReference type="PROSITE" id="PS51179">
    <property type="entry name" value="POU_3"/>
    <property type="match status" value="1"/>
</dbReference>
<proteinExistence type="inferred from homology"/>
<dbReference type="SUPFAM" id="SSF46689">
    <property type="entry name" value="Homeodomain-like"/>
    <property type="match status" value="1"/>
</dbReference>
<dbReference type="Pfam" id="PF00157">
    <property type="entry name" value="Pou"/>
    <property type="match status" value="1"/>
</dbReference>
<dbReference type="PROSITE" id="PS00465">
    <property type="entry name" value="POU_2"/>
    <property type="match status" value="1"/>
</dbReference>
<dbReference type="PROSITE" id="PS50071">
    <property type="entry name" value="HOMEOBOX_2"/>
    <property type="match status" value="1"/>
</dbReference>
<feature type="compositionally biased region" description="Polar residues" evidence="8">
    <location>
        <begin position="509"/>
        <end position="519"/>
    </location>
</feature>
<dbReference type="InterPro" id="IPR009057">
    <property type="entry name" value="Homeodomain-like_sf"/>
</dbReference>
<sequence>MVVKRVHLVGGVLGASDRFPDWEGSRARGDLDAEKGLNAQSHLNWHEFMPLGINSPVIAIWWGTPQPATATGVVTSLWTLPCQSINNNNNNNNQLLKNCNADSEMSRNNKSPQSDDSSGSTRTQQMENRRQEHEKHAQLLDKCWPSTDRRRETTEQWRPPFSQSVASLTPTPPPISAAATTTATAAHQTQQTIQQERSAHSHQHQGHHQVQPQQHSTPSYNPSARISPQTTFIASNQRLPTHPHQNATTPPMSPLSSPNTPITYIPSTPSHFLVVPPHKVQSPKELSGIPPPTSINSSLPFHELVFQPHEATPSSVNLATSTAAVSSTLPHPLLLQIPVTSSTPRTISPAPLLASHNVRLNAMAPHSHNETEKLSTCFPNNLEMLSPTMRRSSEHERNFLASHFHERDRLIREHQLQQQKQRMEMKRVLLNEDHRTSNELIKSSKVIGEGTYSTSNYPEECPSKDLGRLSKSPPSSPLLRSSGPLESDDSSDGERPDTLPYRRKEKFNSSENVLNLTNDTPKRLPSPTANKTNKSARRHHPLQSQNSQPATHPTGSIAALAAFQNPLASLILQGQLNGMSPHDLQQAFLKIMHETASTQMAPNSNTVSAQLSMLQNPFQALAQATQQYHALQKQHQLKSQNHATPLPNSPLHSPSTSPASLATTPISMLGHNQTTPPNSQSFNVSGLLTPSTPGSDLRSPQMNNHMPTVCAMDSSPEQTPNLEELEQFAKTFKQRRIKLGFTQGDVGLAMGKLYGNDFSQTTISRFEALNLSFKNMCKLKPLLQKWLEDADTSVSKPGGIFGITTLTNTLTTPEAIGRRRKKRTSIETTVRGALEKAFLINPKPTSEEISSLAEQLHMDKEVVRVWFCNRRQKEKRINPPGSLDSPTGTPNSTNSMFCLPGLNAGSLPPLGAAFNGGNRSARDSSDGGSMTPTNMSPMSPPYHIHHHHQSMSMPPE</sequence>
<dbReference type="GO" id="GO:0048699">
    <property type="term" value="P:generation of neurons"/>
    <property type="evidence" value="ECO:0007669"/>
    <property type="project" value="UniProtKB-ARBA"/>
</dbReference>
<dbReference type="EMBL" id="LR899009">
    <property type="protein sequence ID" value="CAD7080022.1"/>
    <property type="molecule type" value="Genomic_DNA"/>
</dbReference>
<feature type="compositionally biased region" description="Low complexity" evidence="8">
    <location>
        <begin position="649"/>
        <end position="667"/>
    </location>
</feature>
<dbReference type="SUPFAM" id="SSF47413">
    <property type="entry name" value="lambda repressor-like DNA-binding domains"/>
    <property type="match status" value="1"/>
</dbReference>
<feature type="domain" description="POU-specific" evidence="10">
    <location>
        <begin position="717"/>
        <end position="791"/>
    </location>
</feature>
<dbReference type="Gene3D" id="1.10.10.60">
    <property type="entry name" value="Homeodomain-like"/>
    <property type="match status" value="1"/>
</dbReference>
<evidence type="ECO:0000313" key="12">
    <source>
        <dbReference type="Proteomes" id="UP000594454"/>
    </source>
</evidence>
<feature type="region of interest" description="Disordered" evidence="8">
    <location>
        <begin position="910"/>
        <end position="956"/>
    </location>
</feature>
<evidence type="ECO:0000256" key="4">
    <source>
        <dbReference type="ARBA" id="ARBA00023242"/>
    </source>
</evidence>
<dbReference type="GO" id="GO:0048468">
    <property type="term" value="P:cell development"/>
    <property type="evidence" value="ECO:0007669"/>
    <property type="project" value="UniProtKB-ARBA"/>
</dbReference>
<feature type="compositionally biased region" description="Polar residues" evidence="8">
    <location>
        <begin position="629"/>
        <end position="643"/>
    </location>
</feature>
<keyword evidence="4 5" id="KW-0539">Nucleus</keyword>
<evidence type="ECO:0000256" key="5">
    <source>
        <dbReference type="PROSITE-ProRule" id="PRU00108"/>
    </source>
</evidence>
<dbReference type="InterPro" id="IPR013847">
    <property type="entry name" value="POU"/>
</dbReference>
<gene>
    <name evidence="11" type="ORF">HERILL_LOCUS3200</name>
</gene>
<feature type="compositionally biased region" description="Basic and acidic residues" evidence="8">
    <location>
        <begin position="492"/>
        <end position="508"/>
    </location>
</feature>
<dbReference type="InterPro" id="IPR017970">
    <property type="entry name" value="Homeobox_CS"/>
</dbReference>
<dbReference type="GO" id="GO:0005634">
    <property type="term" value="C:nucleus"/>
    <property type="evidence" value="ECO:0007669"/>
    <property type="project" value="UniProtKB-SubCell"/>
</dbReference>
<protein>
    <recommendedName>
        <fullName evidence="7">POU domain protein</fullName>
    </recommendedName>
</protein>
<dbReference type="PANTHER" id="PTHR11636:SF76">
    <property type="entry name" value="PROTEIN NUBBIN"/>
    <property type="match status" value="1"/>
</dbReference>
<dbReference type="FunCoup" id="A0A7R8UGA3">
    <property type="interactions" value="22"/>
</dbReference>
<feature type="compositionally biased region" description="Polar residues" evidence="8">
    <location>
        <begin position="102"/>
        <end position="126"/>
    </location>
</feature>
<dbReference type="InterPro" id="IPR050255">
    <property type="entry name" value="POU_domain_TF"/>
</dbReference>
<evidence type="ECO:0000259" key="10">
    <source>
        <dbReference type="PROSITE" id="PS51179"/>
    </source>
</evidence>
<feature type="compositionally biased region" description="Polar residues" evidence="8">
    <location>
        <begin position="884"/>
        <end position="896"/>
    </location>
</feature>
<dbReference type="Proteomes" id="UP000594454">
    <property type="component" value="Chromosome 1"/>
</dbReference>
<keyword evidence="12" id="KW-1185">Reference proteome</keyword>
<dbReference type="GO" id="GO:0000978">
    <property type="term" value="F:RNA polymerase II cis-regulatory region sequence-specific DNA binding"/>
    <property type="evidence" value="ECO:0007669"/>
    <property type="project" value="TreeGrafter"/>
</dbReference>
<dbReference type="Pfam" id="PF00046">
    <property type="entry name" value="Homeodomain"/>
    <property type="match status" value="1"/>
</dbReference>
<dbReference type="InterPro" id="IPR000327">
    <property type="entry name" value="POU_dom"/>
</dbReference>
<feature type="DNA-binding region" description="Homeobox" evidence="5">
    <location>
        <begin position="819"/>
        <end position="878"/>
    </location>
</feature>